<dbReference type="EMBL" id="RJKX01000016">
    <property type="protein sequence ID" value="ROP83487.1"/>
    <property type="molecule type" value="Genomic_DNA"/>
</dbReference>
<feature type="domain" description="DUF4440" evidence="2">
    <location>
        <begin position="38"/>
        <end position="143"/>
    </location>
</feature>
<evidence type="ECO:0000313" key="3">
    <source>
        <dbReference type="EMBL" id="ROP83487.1"/>
    </source>
</evidence>
<feature type="chain" id="PRO_5017975244" evidence="1">
    <location>
        <begin position="27"/>
        <end position="154"/>
    </location>
</feature>
<dbReference type="OrthoDB" id="8229197at2"/>
<keyword evidence="1" id="KW-0732">Signal</keyword>
<organism evidence="3 4">
    <name type="scientific">Stella humosa</name>
    <dbReference type="NCBI Taxonomy" id="94"/>
    <lineage>
        <taxon>Bacteria</taxon>
        <taxon>Pseudomonadati</taxon>
        <taxon>Pseudomonadota</taxon>
        <taxon>Alphaproteobacteria</taxon>
        <taxon>Rhodospirillales</taxon>
        <taxon>Stellaceae</taxon>
        <taxon>Stella</taxon>
    </lineage>
</organism>
<dbReference type="AlphaFoldDB" id="A0A3N1KW79"/>
<dbReference type="Proteomes" id="UP000278222">
    <property type="component" value="Unassembled WGS sequence"/>
</dbReference>
<keyword evidence="4" id="KW-1185">Reference proteome</keyword>
<evidence type="ECO:0000313" key="4">
    <source>
        <dbReference type="Proteomes" id="UP000278222"/>
    </source>
</evidence>
<gene>
    <name evidence="3" type="ORF">EDC65_4134</name>
</gene>
<dbReference type="SUPFAM" id="SSF54427">
    <property type="entry name" value="NTF2-like"/>
    <property type="match status" value="1"/>
</dbReference>
<dbReference type="InterPro" id="IPR032710">
    <property type="entry name" value="NTF2-like_dom_sf"/>
</dbReference>
<sequence length="154" mass="16229">MIGRRGFLVQATAVAALALAGCASMATDSGGGDLHARLMALETGSWQHIKDRDLAGMNGFLADDAILIFADGSRLTKAQYIATIPEQTLTAFAIAGGSEVVRASPDVATLIYKVTYTSAMKGQKPETLTVLSTSTFALRGGTWISTLYQETPIK</sequence>
<dbReference type="PROSITE" id="PS51318">
    <property type="entry name" value="TAT"/>
    <property type="match status" value="1"/>
</dbReference>
<dbReference type="PROSITE" id="PS51257">
    <property type="entry name" value="PROKAR_LIPOPROTEIN"/>
    <property type="match status" value="1"/>
</dbReference>
<dbReference type="RefSeq" id="WP_123693115.1">
    <property type="nucleotide sequence ID" value="NZ_AP019700.1"/>
</dbReference>
<protein>
    <submittedName>
        <fullName evidence="3">Uncharacterized protein DUF4440</fullName>
    </submittedName>
</protein>
<evidence type="ECO:0000259" key="2">
    <source>
        <dbReference type="Pfam" id="PF14534"/>
    </source>
</evidence>
<dbReference type="InterPro" id="IPR027843">
    <property type="entry name" value="DUF4440"/>
</dbReference>
<dbReference type="InterPro" id="IPR006311">
    <property type="entry name" value="TAT_signal"/>
</dbReference>
<dbReference type="Gene3D" id="3.10.450.50">
    <property type="match status" value="1"/>
</dbReference>
<accession>A0A3N1KW79</accession>
<dbReference type="Pfam" id="PF14534">
    <property type="entry name" value="DUF4440"/>
    <property type="match status" value="1"/>
</dbReference>
<comment type="caution">
    <text evidence="3">The sequence shown here is derived from an EMBL/GenBank/DDBJ whole genome shotgun (WGS) entry which is preliminary data.</text>
</comment>
<feature type="signal peptide" evidence="1">
    <location>
        <begin position="1"/>
        <end position="26"/>
    </location>
</feature>
<name>A0A3N1KW79_9PROT</name>
<reference evidence="3 4" key="1">
    <citation type="submission" date="2018-11" db="EMBL/GenBank/DDBJ databases">
        <title>Genomic Encyclopedia of Type Strains, Phase IV (KMG-IV): sequencing the most valuable type-strain genomes for metagenomic binning, comparative biology and taxonomic classification.</title>
        <authorList>
            <person name="Goeker M."/>
        </authorList>
    </citation>
    <scope>NUCLEOTIDE SEQUENCE [LARGE SCALE GENOMIC DNA]</scope>
    <source>
        <strain evidence="3 4">DSM 5900</strain>
    </source>
</reference>
<proteinExistence type="predicted"/>
<evidence type="ECO:0000256" key="1">
    <source>
        <dbReference type="SAM" id="SignalP"/>
    </source>
</evidence>